<organism evidence="3">
    <name type="scientific">marine sediment metagenome</name>
    <dbReference type="NCBI Taxonomy" id="412755"/>
    <lineage>
        <taxon>unclassified sequences</taxon>
        <taxon>metagenomes</taxon>
        <taxon>ecological metagenomes</taxon>
    </lineage>
</organism>
<feature type="transmembrane region" description="Helical" evidence="1">
    <location>
        <begin position="46"/>
        <end position="69"/>
    </location>
</feature>
<reference evidence="3" key="1">
    <citation type="journal article" date="2015" name="Nature">
        <title>Complex archaea that bridge the gap between prokaryotes and eukaryotes.</title>
        <authorList>
            <person name="Spang A."/>
            <person name="Saw J.H."/>
            <person name="Jorgensen S.L."/>
            <person name="Zaremba-Niedzwiedzka K."/>
            <person name="Martijn J."/>
            <person name="Lind A.E."/>
            <person name="van Eijk R."/>
            <person name="Schleper C."/>
            <person name="Guy L."/>
            <person name="Ettema T.J."/>
        </authorList>
    </citation>
    <scope>NUCLEOTIDE SEQUENCE</scope>
</reference>
<feature type="transmembrane region" description="Helical" evidence="1">
    <location>
        <begin position="12"/>
        <end position="34"/>
    </location>
</feature>
<evidence type="ECO:0000313" key="3">
    <source>
        <dbReference type="EMBL" id="KKL94505.1"/>
    </source>
</evidence>
<dbReference type="Pfam" id="PF07690">
    <property type="entry name" value="MFS_1"/>
    <property type="match status" value="1"/>
</dbReference>
<evidence type="ECO:0000259" key="2">
    <source>
        <dbReference type="PROSITE" id="PS50850"/>
    </source>
</evidence>
<keyword evidence="1" id="KW-0472">Membrane</keyword>
<dbReference type="GO" id="GO:0022857">
    <property type="term" value="F:transmembrane transporter activity"/>
    <property type="evidence" value="ECO:0007669"/>
    <property type="project" value="InterPro"/>
</dbReference>
<dbReference type="InterPro" id="IPR020846">
    <property type="entry name" value="MFS_dom"/>
</dbReference>
<dbReference type="EMBL" id="LAZR01018907">
    <property type="protein sequence ID" value="KKL94505.1"/>
    <property type="molecule type" value="Genomic_DNA"/>
</dbReference>
<keyword evidence="1" id="KW-1133">Transmembrane helix</keyword>
<feature type="non-terminal residue" evidence="3">
    <location>
        <position position="111"/>
    </location>
</feature>
<sequence>MTAISDQKWYSLGVCTVAFAANFAAWTLFSILGLQIRTDLGLSDTAFGVLLATPILTGAFASLACGILAERFGGRIVFFLQTLIVALSLFSLPYAKTFPQFLAFGLVLGIS</sequence>
<dbReference type="Gene3D" id="1.20.1250.20">
    <property type="entry name" value="MFS general substrate transporter like domains"/>
    <property type="match status" value="1"/>
</dbReference>
<name>A0A0F9IL47_9ZZZZ</name>
<dbReference type="InterPro" id="IPR011701">
    <property type="entry name" value="MFS"/>
</dbReference>
<keyword evidence="1" id="KW-0812">Transmembrane</keyword>
<comment type="caution">
    <text evidence="3">The sequence shown here is derived from an EMBL/GenBank/DDBJ whole genome shotgun (WGS) entry which is preliminary data.</text>
</comment>
<dbReference type="InterPro" id="IPR036259">
    <property type="entry name" value="MFS_trans_sf"/>
</dbReference>
<accession>A0A0F9IL47</accession>
<gene>
    <name evidence="3" type="ORF">LCGC14_1864010</name>
</gene>
<proteinExistence type="predicted"/>
<dbReference type="PROSITE" id="PS50850">
    <property type="entry name" value="MFS"/>
    <property type="match status" value="1"/>
</dbReference>
<feature type="domain" description="Major facilitator superfamily (MFS) profile" evidence="2">
    <location>
        <begin position="1"/>
        <end position="111"/>
    </location>
</feature>
<evidence type="ECO:0000256" key="1">
    <source>
        <dbReference type="SAM" id="Phobius"/>
    </source>
</evidence>
<dbReference type="SUPFAM" id="SSF103473">
    <property type="entry name" value="MFS general substrate transporter"/>
    <property type="match status" value="1"/>
</dbReference>
<protein>
    <recommendedName>
        <fullName evidence="2">Major facilitator superfamily (MFS) profile domain-containing protein</fullName>
    </recommendedName>
</protein>
<feature type="transmembrane region" description="Helical" evidence="1">
    <location>
        <begin position="76"/>
        <end position="95"/>
    </location>
</feature>
<dbReference type="AlphaFoldDB" id="A0A0F9IL47"/>